<name>A0A8K0KJZ9_LADFU</name>
<evidence type="ECO:0000256" key="7">
    <source>
        <dbReference type="ARBA" id="ARBA00039880"/>
    </source>
</evidence>
<comment type="function">
    <text evidence="6">Microtubule inner protein (MIP) part of the dynein-decorated doublet microtubules (DMTs) in cilia axoneme, which is required for motile cilia beating.</text>
</comment>
<reference evidence="9" key="1">
    <citation type="submission" date="2013-04" db="EMBL/GenBank/DDBJ databases">
        <authorList>
            <person name="Qu J."/>
            <person name="Murali S.C."/>
            <person name="Bandaranaike D."/>
            <person name="Bellair M."/>
            <person name="Blankenburg K."/>
            <person name="Chao H."/>
            <person name="Dinh H."/>
            <person name="Doddapaneni H."/>
            <person name="Downs B."/>
            <person name="Dugan-Rocha S."/>
            <person name="Elkadiri S."/>
            <person name="Gnanaolivu R.D."/>
            <person name="Hernandez B."/>
            <person name="Javaid M."/>
            <person name="Jayaseelan J.C."/>
            <person name="Lee S."/>
            <person name="Li M."/>
            <person name="Ming W."/>
            <person name="Munidasa M."/>
            <person name="Muniz J."/>
            <person name="Nguyen L."/>
            <person name="Ongeri F."/>
            <person name="Osuji N."/>
            <person name="Pu L.-L."/>
            <person name="Puazo M."/>
            <person name="Qu C."/>
            <person name="Quiroz J."/>
            <person name="Raj R."/>
            <person name="Weissenberger G."/>
            <person name="Xin Y."/>
            <person name="Zou X."/>
            <person name="Han Y."/>
            <person name="Richards S."/>
            <person name="Worley K."/>
            <person name="Muzny D."/>
            <person name="Gibbs R."/>
        </authorList>
    </citation>
    <scope>NUCLEOTIDE SEQUENCE</scope>
    <source>
        <strain evidence="9">Sampled in the wild</strain>
    </source>
</reference>
<dbReference type="PANTHER" id="PTHR12086">
    <property type="entry name" value="EF-HAND DOMAIN C-TERMINAL CONTAINING PROTEIN"/>
    <property type="match status" value="1"/>
</dbReference>
<dbReference type="OrthoDB" id="6360546at2759"/>
<accession>A0A8K0KJZ9</accession>
<evidence type="ECO:0000259" key="8">
    <source>
        <dbReference type="PROSITE" id="PS51336"/>
    </source>
</evidence>
<protein>
    <recommendedName>
        <fullName evidence="7">EF-hand domain-containing family member C2</fullName>
    </recommendedName>
</protein>
<dbReference type="SUPFAM" id="SSF47473">
    <property type="entry name" value="EF-hand"/>
    <property type="match status" value="1"/>
</dbReference>
<dbReference type="InterPro" id="IPR011992">
    <property type="entry name" value="EF-hand-dom_pair"/>
</dbReference>
<dbReference type="Gene3D" id="2.30.29.170">
    <property type="match status" value="3"/>
</dbReference>
<feature type="domain" description="DM10" evidence="8">
    <location>
        <begin position="79"/>
        <end position="182"/>
    </location>
</feature>
<evidence type="ECO:0000256" key="3">
    <source>
        <dbReference type="ARBA" id="ARBA00022737"/>
    </source>
</evidence>
<reference evidence="9" key="2">
    <citation type="submission" date="2017-10" db="EMBL/GenBank/DDBJ databases">
        <title>Ladona fulva Genome sequencing and assembly.</title>
        <authorList>
            <person name="Murali S."/>
            <person name="Richards S."/>
            <person name="Bandaranaike D."/>
            <person name="Bellair M."/>
            <person name="Blankenburg K."/>
            <person name="Chao H."/>
            <person name="Dinh H."/>
            <person name="Doddapaneni H."/>
            <person name="Dugan-Rocha S."/>
            <person name="Elkadiri S."/>
            <person name="Gnanaolivu R."/>
            <person name="Hernandez B."/>
            <person name="Skinner E."/>
            <person name="Javaid M."/>
            <person name="Lee S."/>
            <person name="Li M."/>
            <person name="Ming W."/>
            <person name="Munidasa M."/>
            <person name="Muniz J."/>
            <person name="Nguyen L."/>
            <person name="Hughes D."/>
            <person name="Osuji N."/>
            <person name="Pu L.-L."/>
            <person name="Puazo M."/>
            <person name="Qu C."/>
            <person name="Quiroz J."/>
            <person name="Raj R."/>
            <person name="Weissenberger G."/>
            <person name="Xin Y."/>
            <person name="Zou X."/>
            <person name="Han Y."/>
            <person name="Worley K."/>
            <person name="Muzny D."/>
            <person name="Gibbs R."/>
        </authorList>
    </citation>
    <scope>NUCLEOTIDE SEQUENCE</scope>
    <source>
        <strain evidence="9">Sampled in the wild</strain>
    </source>
</reference>
<dbReference type="SMART" id="SM00676">
    <property type="entry name" value="DM10"/>
    <property type="match status" value="3"/>
</dbReference>
<dbReference type="EMBL" id="KZ308935">
    <property type="protein sequence ID" value="KAG8235664.1"/>
    <property type="molecule type" value="Genomic_DNA"/>
</dbReference>
<comment type="subcellular location">
    <subcellularLocation>
        <location evidence="1">Cytoplasm</location>
        <location evidence="1">Cytoskeleton</location>
        <location evidence="1">Cilium axoneme</location>
    </subcellularLocation>
</comment>
<comment type="caution">
    <text evidence="9">The sequence shown here is derived from an EMBL/GenBank/DDBJ whole genome shotgun (WGS) entry which is preliminary data.</text>
</comment>
<evidence type="ECO:0000256" key="5">
    <source>
        <dbReference type="ARBA" id="ARBA00023273"/>
    </source>
</evidence>
<feature type="domain" description="DM10" evidence="8">
    <location>
        <begin position="442"/>
        <end position="549"/>
    </location>
</feature>
<dbReference type="PROSITE" id="PS51336">
    <property type="entry name" value="DM10"/>
    <property type="match status" value="3"/>
</dbReference>
<keyword evidence="10" id="KW-1185">Reference proteome</keyword>
<dbReference type="Proteomes" id="UP000792457">
    <property type="component" value="Unassembled WGS sequence"/>
</dbReference>
<evidence type="ECO:0000313" key="9">
    <source>
        <dbReference type="EMBL" id="KAG8235664.1"/>
    </source>
</evidence>
<keyword evidence="3" id="KW-0677">Repeat</keyword>
<keyword evidence="4" id="KW-0206">Cytoskeleton</keyword>
<dbReference type="GO" id="GO:0010975">
    <property type="term" value="P:regulation of neuron projection development"/>
    <property type="evidence" value="ECO:0007669"/>
    <property type="project" value="TreeGrafter"/>
</dbReference>
<evidence type="ECO:0000313" key="10">
    <source>
        <dbReference type="Proteomes" id="UP000792457"/>
    </source>
</evidence>
<evidence type="ECO:0000256" key="4">
    <source>
        <dbReference type="ARBA" id="ARBA00023212"/>
    </source>
</evidence>
<dbReference type="GO" id="GO:0005874">
    <property type="term" value="C:microtubule"/>
    <property type="evidence" value="ECO:0007669"/>
    <property type="project" value="TreeGrafter"/>
</dbReference>
<evidence type="ECO:0000256" key="1">
    <source>
        <dbReference type="ARBA" id="ARBA00004430"/>
    </source>
</evidence>
<dbReference type="InterPro" id="IPR040193">
    <property type="entry name" value="EFHC1/EFHC2/EFHB"/>
</dbReference>
<proteinExistence type="predicted"/>
<dbReference type="PANTHER" id="PTHR12086:SF11">
    <property type="entry name" value="EF-HAND DOMAIN-CONTAINING FAMILY MEMBER C2"/>
    <property type="match status" value="1"/>
</dbReference>
<evidence type="ECO:0000256" key="2">
    <source>
        <dbReference type="ARBA" id="ARBA00022490"/>
    </source>
</evidence>
<dbReference type="InterPro" id="IPR006602">
    <property type="entry name" value="DM10_dom"/>
</dbReference>
<dbReference type="GO" id="GO:0005930">
    <property type="term" value="C:axoneme"/>
    <property type="evidence" value="ECO:0007669"/>
    <property type="project" value="UniProtKB-SubCell"/>
</dbReference>
<dbReference type="FunFam" id="2.30.29.170:FF:000002">
    <property type="entry name" value="EF-hand domain (C-terminal) containing 1"/>
    <property type="match status" value="1"/>
</dbReference>
<feature type="domain" description="DM10" evidence="8">
    <location>
        <begin position="226"/>
        <end position="371"/>
    </location>
</feature>
<dbReference type="FunFam" id="2.30.29.170:FF:000004">
    <property type="entry name" value="EF-hand domain containing 2"/>
    <property type="match status" value="1"/>
</dbReference>
<organism evidence="9 10">
    <name type="scientific">Ladona fulva</name>
    <name type="common">Scarce chaser dragonfly</name>
    <name type="synonym">Libellula fulva</name>
    <dbReference type="NCBI Taxonomy" id="123851"/>
    <lineage>
        <taxon>Eukaryota</taxon>
        <taxon>Metazoa</taxon>
        <taxon>Ecdysozoa</taxon>
        <taxon>Arthropoda</taxon>
        <taxon>Hexapoda</taxon>
        <taxon>Insecta</taxon>
        <taxon>Pterygota</taxon>
        <taxon>Palaeoptera</taxon>
        <taxon>Odonata</taxon>
        <taxon>Epiprocta</taxon>
        <taxon>Anisoptera</taxon>
        <taxon>Libelluloidea</taxon>
        <taxon>Libellulidae</taxon>
        <taxon>Ladona</taxon>
    </lineage>
</organism>
<sequence>MKRNASLPFLPGFTFNKEVGKTKFHKPHLLDYNRDVMIVNEKIKSGAVGRPLPGSYKTMYSSIHSESTESRFPAWIVFDKQVLSFNAYFQEMKHGSCQIRRCKIFFYLEDGSIQVIEPKERNSGIPQGTLIHRQRIQKSSTHDDSFYDIADLNIGKEVELFGRVFKIIDCDRFTRVFLNRIGIPVPDPVQCPEDSYMKIREKEKLQLEASKPPRTRHSLAQFLAHDRQVLRFWGYWDDRETPHGLLHHLRLHYYLADDTIEITEEGNKTEGLEMGPVFLRRTKLPKNFSTVGLPGDDFGNPLTVLNVLGHSFKKGHYIYDSLSSGRNDLGSRYEYVTDKDLYIGAALDAYGRNIVLTSCDPFTQEYYRSKYGYEDFTPAPEPRASEREKHLEIIKSSKVKVLPPYNGYGSYEDSAQNCHSIIVTPPKKDFKKFFQMDRQGSDSHLLRFEARMTAPHQSSVDQRFLITYYLSDDTISVFEEAAKNSGYFGGKFLKRIKIPKPGEELFSSTPPEYYLPKDFYVGAALVINEFHFLITDADEYTLNYMEKNCNEFSKSNIRLILDKLREALQPIYKDFVGKYLCIDPDQTGLITYHTFWRSMKDVLGDKITDQEILTLARAFPAKTGSMDGITLAQLRPLVHTELHRNLFHEYDRMAEDLLKRDITRSGWLTKKEIWASCRACQIPLSLDILDAVIERLDRKPNDPCCFSYSHLLQFLDPKELARKIRGHDAGKMKKKDSVDYAELLKCLNLEEEFLKQSK</sequence>
<dbReference type="AlphaFoldDB" id="A0A8K0KJZ9"/>
<gene>
    <name evidence="9" type="ORF">J437_LFUL016037</name>
</gene>
<evidence type="ECO:0000256" key="6">
    <source>
        <dbReference type="ARBA" id="ARBA00035003"/>
    </source>
</evidence>
<keyword evidence="5" id="KW-0966">Cell projection</keyword>
<keyword evidence="2" id="KW-0963">Cytoplasm</keyword>
<dbReference type="Pfam" id="PF06565">
    <property type="entry name" value="DM10_dom"/>
    <property type="match status" value="3"/>
</dbReference>